<proteinExistence type="predicted"/>
<name>A0ABT0A730_9GAMM</name>
<keyword evidence="3" id="KW-1185">Reference proteome</keyword>
<feature type="signal peptide" evidence="1">
    <location>
        <begin position="1"/>
        <end position="17"/>
    </location>
</feature>
<dbReference type="PROSITE" id="PS51257">
    <property type="entry name" value="PROKAR_LIPOPROTEIN"/>
    <property type="match status" value="1"/>
</dbReference>
<accession>A0ABT0A730</accession>
<feature type="chain" id="PRO_5046702148" evidence="1">
    <location>
        <begin position="18"/>
        <end position="143"/>
    </location>
</feature>
<dbReference type="Proteomes" id="UP001165423">
    <property type="component" value="Unassembled WGS sequence"/>
</dbReference>
<dbReference type="RefSeq" id="WP_243322579.1">
    <property type="nucleotide sequence ID" value="NZ_JALGCL010000005.1"/>
</dbReference>
<evidence type="ECO:0000256" key="1">
    <source>
        <dbReference type="SAM" id="SignalP"/>
    </source>
</evidence>
<protein>
    <submittedName>
        <fullName evidence="2">Copper resistance protein NlpE N-terminal domain-containing protein</fullName>
    </submittedName>
</protein>
<dbReference type="EMBL" id="JALGCL010000005">
    <property type="protein sequence ID" value="MCJ0826760.1"/>
    <property type="molecule type" value="Genomic_DNA"/>
</dbReference>
<evidence type="ECO:0000313" key="3">
    <source>
        <dbReference type="Proteomes" id="UP001165423"/>
    </source>
</evidence>
<comment type="caution">
    <text evidence="2">The sequence shown here is derived from an EMBL/GenBank/DDBJ whole genome shotgun (WGS) entry which is preliminary data.</text>
</comment>
<reference evidence="2 3" key="1">
    <citation type="submission" date="2022-03" db="EMBL/GenBank/DDBJ databases">
        <title>Luteimonas soily sp. nov., a novel bacterium isolated from the soil.</title>
        <authorList>
            <person name="Zhang X."/>
        </authorList>
    </citation>
    <scope>NUCLEOTIDE SEQUENCE [LARGE SCALE GENOMIC DNA]</scope>
    <source>
        <strain evidence="2 3">50</strain>
    </source>
</reference>
<evidence type="ECO:0000313" key="2">
    <source>
        <dbReference type="EMBL" id="MCJ0826760.1"/>
    </source>
</evidence>
<dbReference type="Gene3D" id="2.40.128.640">
    <property type="match status" value="1"/>
</dbReference>
<dbReference type="InterPro" id="IPR007298">
    <property type="entry name" value="Cu-R_lipoprotein_NlpE"/>
</dbReference>
<dbReference type="Pfam" id="PF04170">
    <property type="entry name" value="NlpE"/>
    <property type="match status" value="1"/>
</dbReference>
<sequence length="143" mass="15222">MPRLLPAPVLLLCIALAGCDAPPPSGPRAPALDAGGGSIQWQGRLPCADCEAIDTKLLLRRDGAARRYTLTEAFQAADGGARFVETGQWRQERALLRLHADTGSRRTYGLLPDGRLQPRDRHGRSLASGAADFLVPVTATTAP</sequence>
<gene>
    <name evidence="2" type="ORF">MQC88_12490</name>
</gene>
<keyword evidence="1" id="KW-0732">Signal</keyword>
<organism evidence="2 3">
    <name type="scientific">Cognatiluteimonas sedimenti</name>
    <dbReference type="NCBI Taxonomy" id="2927791"/>
    <lineage>
        <taxon>Bacteria</taxon>
        <taxon>Pseudomonadati</taxon>
        <taxon>Pseudomonadota</taxon>
        <taxon>Gammaproteobacteria</taxon>
        <taxon>Lysobacterales</taxon>
        <taxon>Lysobacteraceae</taxon>
        <taxon>Cognatiluteimonas</taxon>
    </lineage>
</organism>